<comment type="caution">
    <text evidence="2">The sequence shown here is derived from an EMBL/GenBank/DDBJ whole genome shotgun (WGS) entry which is preliminary data.</text>
</comment>
<dbReference type="AlphaFoldDB" id="A0A5M6DHT1"/>
<evidence type="ECO:0000256" key="1">
    <source>
        <dbReference type="SAM" id="MobiDB-lite"/>
    </source>
</evidence>
<evidence type="ECO:0008006" key="4">
    <source>
        <dbReference type="Google" id="ProtNLM"/>
    </source>
</evidence>
<keyword evidence="3" id="KW-1185">Reference proteome</keyword>
<evidence type="ECO:0000313" key="2">
    <source>
        <dbReference type="EMBL" id="KAA5547003.1"/>
    </source>
</evidence>
<protein>
    <recommendedName>
        <fullName evidence="4">Lipoprotein</fullName>
    </recommendedName>
</protein>
<name>A0A5M6DHT1_9BACT</name>
<dbReference type="PROSITE" id="PS51257">
    <property type="entry name" value="PROKAR_LIPOPROTEIN"/>
    <property type="match status" value="1"/>
</dbReference>
<proteinExistence type="predicted"/>
<reference evidence="2 3" key="1">
    <citation type="submission" date="2019-08" db="EMBL/GenBank/DDBJ databases">
        <authorList>
            <person name="Dhanesh K."/>
            <person name="Kumar G."/>
            <person name="Sasikala C."/>
            <person name="Venkata Ramana C."/>
        </authorList>
    </citation>
    <scope>NUCLEOTIDE SEQUENCE [LARGE SCALE GENOMIC DNA]</scope>
    <source>
        <strain evidence="2 3">JC645</strain>
    </source>
</reference>
<feature type="region of interest" description="Disordered" evidence="1">
    <location>
        <begin position="18"/>
        <end position="47"/>
    </location>
</feature>
<dbReference type="RefSeq" id="WP_150074110.1">
    <property type="nucleotide sequence ID" value="NZ_VWOX01000001.1"/>
</dbReference>
<gene>
    <name evidence="2" type="ORF">FYK55_00875</name>
</gene>
<organism evidence="2 3">
    <name type="scientific">Roseiconus nitratireducens</name>
    <dbReference type="NCBI Taxonomy" id="2605748"/>
    <lineage>
        <taxon>Bacteria</taxon>
        <taxon>Pseudomonadati</taxon>
        <taxon>Planctomycetota</taxon>
        <taxon>Planctomycetia</taxon>
        <taxon>Pirellulales</taxon>
        <taxon>Pirellulaceae</taxon>
        <taxon>Roseiconus</taxon>
    </lineage>
</organism>
<dbReference type="EMBL" id="VWOX01000001">
    <property type="protein sequence ID" value="KAA5547003.1"/>
    <property type="molecule type" value="Genomic_DNA"/>
</dbReference>
<evidence type="ECO:0000313" key="3">
    <source>
        <dbReference type="Proteomes" id="UP000324479"/>
    </source>
</evidence>
<sequence length="182" mass="19731">MRTLLLLCAAIVAGCSDSRTEPAPPQLNQVDEPAETEAREQVQSESIIADDQKKPDVVFMLDRLRDVVDREDLSEFSIGFSPADWSTFTAEVAPPMTADSAKAVWEKWTAHPTAITKPANGVIEAKVAEAVTMASEDGEAQLEFDHKGFTFEVNAQNGGTPDSTFVRISFIGAEFLNALNGN</sequence>
<dbReference type="Proteomes" id="UP000324479">
    <property type="component" value="Unassembled WGS sequence"/>
</dbReference>
<accession>A0A5M6DHT1</accession>